<dbReference type="EMBL" id="AP022870">
    <property type="protein sequence ID" value="BCB78773.1"/>
    <property type="molecule type" value="Genomic_DNA"/>
</dbReference>
<protein>
    <submittedName>
        <fullName evidence="2">Uncharacterized protein</fullName>
    </submittedName>
</protein>
<dbReference type="RefSeq" id="WP_173038481.1">
    <property type="nucleotide sequence ID" value="NZ_AP022870.1"/>
</dbReference>
<gene>
    <name evidence="2" type="ORF">Pflav_051830</name>
</gene>
<sequence length="93" mass="9486">MTIPFDSDAVRAAVAAAAHAVAAECERLGVIITAEQCETLTVAVISHYQAFSAGVRYADRNSRTDLGDPGAGAPKEAAPVRSGSDDDAVLTGP</sequence>
<organism evidence="2 3">
    <name type="scientific">Phytohabitans flavus</name>
    <dbReference type="NCBI Taxonomy" id="1076124"/>
    <lineage>
        <taxon>Bacteria</taxon>
        <taxon>Bacillati</taxon>
        <taxon>Actinomycetota</taxon>
        <taxon>Actinomycetes</taxon>
        <taxon>Micromonosporales</taxon>
        <taxon>Micromonosporaceae</taxon>
    </lineage>
</organism>
<reference evidence="2 3" key="1">
    <citation type="submission" date="2020-03" db="EMBL/GenBank/DDBJ databases">
        <title>Whole genome shotgun sequence of Phytohabitans flavus NBRC 107702.</title>
        <authorList>
            <person name="Komaki H."/>
            <person name="Tamura T."/>
        </authorList>
    </citation>
    <scope>NUCLEOTIDE SEQUENCE [LARGE SCALE GENOMIC DNA]</scope>
    <source>
        <strain evidence="2 3">NBRC 107702</strain>
    </source>
</reference>
<dbReference type="Proteomes" id="UP000502508">
    <property type="component" value="Chromosome"/>
</dbReference>
<evidence type="ECO:0000313" key="3">
    <source>
        <dbReference type="Proteomes" id="UP000502508"/>
    </source>
</evidence>
<feature type="region of interest" description="Disordered" evidence="1">
    <location>
        <begin position="62"/>
        <end position="93"/>
    </location>
</feature>
<accession>A0A6F8XY80</accession>
<name>A0A6F8XY80_9ACTN</name>
<evidence type="ECO:0000313" key="2">
    <source>
        <dbReference type="EMBL" id="BCB78773.1"/>
    </source>
</evidence>
<evidence type="ECO:0000256" key="1">
    <source>
        <dbReference type="SAM" id="MobiDB-lite"/>
    </source>
</evidence>
<proteinExistence type="predicted"/>
<keyword evidence="3" id="KW-1185">Reference proteome</keyword>
<dbReference type="KEGG" id="pfla:Pflav_051830"/>
<dbReference type="AlphaFoldDB" id="A0A6F8XY80"/>
<reference evidence="2 3" key="2">
    <citation type="submission" date="2020-03" db="EMBL/GenBank/DDBJ databases">
        <authorList>
            <person name="Ichikawa N."/>
            <person name="Kimura A."/>
            <person name="Kitahashi Y."/>
            <person name="Uohara A."/>
        </authorList>
    </citation>
    <scope>NUCLEOTIDE SEQUENCE [LARGE SCALE GENOMIC DNA]</scope>
    <source>
        <strain evidence="2 3">NBRC 107702</strain>
    </source>
</reference>